<keyword evidence="2" id="KW-1133">Transmembrane helix</keyword>
<dbReference type="EnsemblMetazoa" id="CapteT206385">
    <property type="protein sequence ID" value="CapteP206385"/>
    <property type="gene ID" value="CapteG206385"/>
</dbReference>
<feature type="transmembrane region" description="Helical" evidence="2">
    <location>
        <begin position="55"/>
        <end position="81"/>
    </location>
</feature>
<dbReference type="EMBL" id="AMQN01003141">
    <property type="status" value="NOT_ANNOTATED_CDS"/>
    <property type="molecule type" value="Genomic_DNA"/>
</dbReference>
<dbReference type="HOGENOM" id="CLU_1549108_0_0_1"/>
<feature type="region of interest" description="Disordered" evidence="1">
    <location>
        <begin position="125"/>
        <end position="173"/>
    </location>
</feature>
<proteinExistence type="predicted"/>
<evidence type="ECO:0000313" key="5">
    <source>
        <dbReference type="Proteomes" id="UP000014760"/>
    </source>
</evidence>
<evidence type="ECO:0008006" key="6">
    <source>
        <dbReference type="Google" id="ProtNLM"/>
    </source>
</evidence>
<reference evidence="3 5" key="2">
    <citation type="journal article" date="2013" name="Nature">
        <title>Insights into bilaterian evolution from three spiralian genomes.</title>
        <authorList>
            <person name="Simakov O."/>
            <person name="Marletaz F."/>
            <person name="Cho S.J."/>
            <person name="Edsinger-Gonzales E."/>
            <person name="Havlak P."/>
            <person name="Hellsten U."/>
            <person name="Kuo D.H."/>
            <person name="Larsson T."/>
            <person name="Lv J."/>
            <person name="Arendt D."/>
            <person name="Savage R."/>
            <person name="Osoegawa K."/>
            <person name="de Jong P."/>
            <person name="Grimwood J."/>
            <person name="Chapman J.A."/>
            <person name="Shapiro H."/>
            <person name="Aerts A."/>
            <person name="Otillar R.P."/>
            <person name="Terry A.Y."/>
            <person name="Boore J.L."/>
            <person name="Grigoriev I.V."/>
            <person name="Lindberg D.R."/>
            <person name="Seaver E.C."/>
            <person name="Weisblat D.A."/>
            <person name="Putnam N.H."/>
            <person name="Rokhsar D.S."/>
        </authorList>
    </citation>
    <scope>NUCLEOTIDE SEQUENCE</scope>
    <source>
        <strain evidence="3 5">I ESC-2004</strain>
    </source>
</reference>
<dbReference type="EMBL" id="KB311062">
    <property type="protein sequence ID" value="ELT90014.1"/>
    <property type="molecule type" value="Genomic_DNA"/>
</dbReference>
<feature type="transmembrane region" description="Helical" evidence="2">
    <location>
        <begin position="12"/>
        <end position="35"/>
    </location>
</feature>
<dbReference type="AlphaFoldDB" id="R7T8L1"/>
<keyword evidence="5" id="KW-1185">Reference proteome</keyword>
<reference evidence="5" key="1">
    <citation type="submission" date="2012-12" db="EMBL/GenBank/DDBJ databases">
        <authorList>
            <person name="Hellsten U."/>
            <person name="Grimwood J."/>
            <person name="Chapman J.A."/>
            <person name="Shapiro H."/>
            <person name="Aerts A."/>
            <person name="Otillar R.P."/>
            <person name="Terry A.Y."/>
            <person name="Boore J.L."/>
            <person name="Simakov O."/>
            <person name="Marletaz F."/>
            <person name="Cho S.-J."/>
            <person name="Edsinger-Gonzales E."/>
            <person name="Havlak P."/>
            <person name="Kuo D.-H."/>
            <person name="Larsson T."/>
            <person name="Lv J."/>
            <person name="Arendt D."/>
            <person name="Savage R."/>
            <person name="Osoegawa K."/>
            <person name="de Jong P."/>
            <person name="Lindberg D.R."/>
            <person name="Seaver E.C."/>
            <person name="Weisblat D.A."/>
            <person name="Putnam N.H."/>
            <person name="Grigoriev I.V."/>
            <person name="Rokhsar D.S."/>
        </authorList>
    </citation>
    <scope>NUCLEOTIDE SEQUENCE</scope>
    <source>
        <strain evidence="5">I ESC-2004</strain>
    </source>
</reference>
<feature type="compositionally biased region" description="Basic and acidic residues" evidence="1">
    <location>
        <begin position="163"/>
        <end position="173"/>
    </location>
</feature>
<feature type="compositionally biased region" description="Polar residues" evidence="1">
    <location>
        <begin position="129"/>
        <end position="139"/>
    </location>
</feature>
<dbReference type="Proteomes" id="UP000014760">
    <property type="component" value="Unassembled WGS sequence"/>
</dbReference>
<name>R7T8L1_CAPTE</name>
<accession>R7T8L1</accession>
<reference evidence="4" key="3">
    <citation type="submission" date="2015-06" db="UniProtKB">
        <authorList>
            <consortium name="EnsemblMetazoa"/>
        </authorList>
    </citation>
    <scope>IDENTIFICATION</scope>
</reference>
<evidence type="ECO:0000313" key="4">
    <source>
        <dbReference type="EnsemblMetazoa" id="CapteP206385"/>
    </source>
</evidence>
<evidence type="ECO:0000256" key="2">
    <source>
        <dbReference type="SAM" id="Phobius"/>
    </source>
</evidence>
<sequence length="173" mass="19046">MCLNGASTCRLAAIVAAVLLCVVGGPLLLAGAVLFSQGGPKTETAERGNNFLIGLTLLVVGTVLLIVGVVLLMLLCCTGVFDDDRPEHQVEEKDRPQERPIIVHTTIVREKRVLRLSKKVKPNPLMQDIGTSDNCQQTDIEQKAKKHKERTFANRSVNSTPRGFHDEFHRSKH</sequence>
<keyword evidence="2" id="KW-0472">Membrane</keyword>
<evidence type="ECO:0000313" key="3">
    <source>
        <dbReference type="EMBL" id="ELT90014.1"/>
    </source>
</evidence>
<organism evidence="3">
    <name type="scientific">Capitella teleta</name>
    <name type="common">Polychaete worm</name>
    <dbReference type="NCBI Taxonomy" id="283909"/>
    <lineage>
        <taxon>Eukaryota</taxon>
        <taxon>Metazoa</taxon>
        <taxon>Spiralia</taxon>
        <taxon>Lophotrochozoa</taxon>
        <taxon>Annelida</taxon>
        <taxon>Polychaeta</taxon>
        <taxon>Sedentaria</taxon>
        <taxon>Scolecida</taxon>
        <taxon>Capitellidae</taxon>
        <taxon>Capitella</taxon>
    </lineage>
</organism>
<keyword evidence="2" id="KW-0812">Transmembrane</keyword>
<protein>
    <recommendedName>
        <fullName evidence="6">DUF4190 domain-containing protein</fullName>
    </recommendedName>
</protein>
<gene>
    <name evidence="3" type="ORF">CAPTEDRAFT_206385</name>
</gene>
<evidence type="ECO:0000256" key="1">
    <source>
        <dbReference type="SAM" id="MobiDB-lite"/>
    </source>
</evidence>